<keyword evidence="1" id="KW-0479">Metal-binding</keyword>
<proteinExistence type="predicted"/>
<dbReference type="Gene3D" id="3.30.40.10">
    <property type="entry name" value="Zinc/RING finger domain, C3HC4 (zinc finger)"/>
    <property type="match status" value="1"/>
</dbReference>
<keyword evidence="2 4" id="KW-0863">Zinc-finger</keyword>
<dbReference type="GO" id="GO:0008270">
    <property type="term" value="F:zinc ion binding"/>
    <property type="evidence" value="ECO:0007669"/>
    <property type="project" value="UniProtKB-KW"/>
</dbReference>
<keyword evidence="3" id="KW-0862">Zinc</keyword>
<keyword evidence="5" id="KW-0472">Membrane</keyword>
<evidence type="ECO:0000313" key="7">
    <source>
        <dbReference type="EMBL" id="CAI2369133.1"/>
    </source>
</evidence>
<organism evidence="7 8">
    <name type="scientific">Euplotes crassus</name>
    <dbReference type="NCBI Taxonomy" id="5936"/>
    <lineage>
        <taxon>Eukaryota</taxon>
        <taxon>Sar</taxon>
        <taxon>Alveolata</taxon>
        <taxon>Ciliophora</taxon>
        <taxon>Intramacronucleata</taxon>
        <taxon>Spirotrichea</taxon>
        <taxon>Hypotrichia</taxon>
        <taxon>Euplotida</taxon>
        <taxon>Euplotidae</taxon>
        <taxon>Moneuplotes</taxon>
    </lineage>
</organism>
<reference evidence="7" key="1">
    <citation type="submission" date="2023-07" db="EMBL/GenBank/DDBJ databases">
        <authorList>
            <consortium name="AG Swart"/>
            <person name="Singh M."/>
            <person name="Singh A."/>
            <person name="Seah K."/>
            <person name="Emmerich C."/>
        </authorList>
    </citation>
    <scope>NUCLEOTIDE SEQUENCE</scope>
    <source>
        <strain evidence="7">DP1</strain>
    </source>
</reference>
<dbReference type="Pfam" id="PF13639">
    <property type="entry name" value="zf-RING_2"/>
    <property type="match status" value="1"/>
</dbReference>
<evidence type="ECO:0000256" key="1">
    <source>
        <dbReference type="ARBA" id="ARBA00022723"/>
    </source>
</evidence>
<dbReference type="EMBL" id="CAMPGE010010285">
    <property type="protein sequence ID" value="CAI2369133.1"/>
    <property type="molecule type" value="Genomic_DNA"/>
</dbReference>
<feature type="domain" description="RING-type" evidence="6">
    <location>
        <begin position="272"/>
        <end position="321"/>
    </location>
</feature>
<feature type="transmembrane region" description="Helical" evidence="5">
    <location>
        <begin position="71"/>
        <end position="94"/>
    </location>
</feature>
<feature type="transmembrane region" description="Helical" evidence="5">
    <location>
        <begin position="101"/>
        <end position="120"/>
    </location>
</feature>
<evidence type="ECO:0000256" key="2">
    <source>
        <dbReference type="ARBA" id="ARBA00022771"/>
    </source>
</evidence>
<accession>A0AAD1XEL6</accession>
<dbReference type="SUPFAM" id="SSF57850">
    <property type="entry name" value="RING/U-box"/>
    <property type="match status" value="1"/>
</dbReference>
<dbReference type="InterPro" id="IPR011016">
    <property type="entry name" value="Znf_RING-CH"/>
</dbReference>
<dbReference type="InterPro" id="IPR051826">
    <property type="entry name" value="E3_ubiquitin-ligase_domain"/>
</dbReference>
<gene>
    <name evidence="7" type="ORF">ECRASSUSDP1_LOCUS10431</name>
</gene>
<name>A0AAD1XEL6_EUPCR</name>
<keyword evidence="5" id="KW-1133">Transmembrane helix</keyword>
<dbReference type="PROSITE" id="PS50089">
    <property type="entry name" value="ZF_RING_2"/>
    <property type="match status" value="1"/>
</dbReference>
<dbReference type="GO" id="GO:0006511">
    <property type="term" value="P:ubiquitin-dependent protein catabolic process"/>
    <property type="evidence" value="ECO:0007669"/>
    <property type="project" value="TreeGrafter"/>
</dbReference>
<evidence type="ECO:0000313" key="8">
    <source>
        <dbReference type="Proteomes" id="UP001295684"/>
    </source>
</evidence>
<evidence type="ECO:0000259" key="6">
    <source>
        <dbReference type="PROSITE" id="PS50089"/>
    </source>
</evidence>
<comment type="caution">
    <text evidence="7">The sequence shown here is derived from an EMBL/GenBank/DDBJ whole genome shotgun (WGS) entry which is preliminary data.</text>
</comment>
<dbReference type="PANTHER" id="PTHR22765">
    <property type="entry name" value="RING FINGER AND PROTEASE ASSOCIATED DOMAIN-CONTAINING"/>
    <property type="match status" value="1"/>
</dbReference>
<dbReference type="AlphaFoldDB" id="A0AAD1XEL6"/>
<evidence type="ECO:0000256" key="4">
    <source>
        <dbReference type="PROSITE-ProRule" id="PRU00175"/>
    </source>
</evidence>
<feature type="transmembrane region" description="Helical" evidence="5">
    <location>
        <begin position="33"/>
        <end position="51"/>
    </location>
</feature>
<sequence length="341" mass="39938">MELLFPEINVVADWTKRTTDHVYHKCILLKLRLFLFWICSLSSLFFMARILDRGIEQDGGIKVTVEMLMAVFGMMIFTLDVILISIRGIFLCYLGSRESNYDILLQSLMDPIILLTWLAYQILLRRNNFQTDETQELQKDDFNWMLTLQLPRIIDSVILGVKACIAKYFREDMYQRQHTESLLINRRESYGSSLDSFVEEPFLLRNNHRESVELESSNVLSISDYEIPSLPSLPSWDFPDSMSAHNTEEIPLDKLKRSKYEDLMCKLDYKDCSVCLCPFIKDPDHLLIVLPCNAKSSKIHVFHERCILEWLKTRKICPLCRTKITTADLLRYNSNEEHKGQ</sequence>
<keyword evidence="5" id="KW-0812">Transmembrane</keyword>
<protein>
    <recommendedName>
        <fullName evidence="6">RING-type domain-containing protein</fullName>
    </recommendedName>
</protein>
<dbReference type="Proteomes" id="UP001295684">
    <property type="component" value="Unassembled WGS sequence"/>
</dbReference>
<evidence type="ECO:0000256" key="3">
    <source>
        <dbReference type="ARBA" id="ARBA00022833"/>
    </source>
</evidence>
<dbReference type="SMART" id="SM00744">
    <property type="entry name" value="RINGv"/>
    <property type="match status" value="1"/>
</dbReference>
<keyword evidence="8" id="KW-1185">Reference proteome</keyword>
<dbReference type="InterPro" id="IPR013083">
    <property type="entry name" value="Znf_RING/FYVE/PHD"/>
</dbReference>
<dbReference type="GO" id="GO:0061630">
    <property type="term" value="F:ubiquitin protein ligase activity"/>
    <property type="evidence" value="ECO:0007669"/>
    <property type="project" value="TreeGrafter"/>
</dbReference>
<evidence type="ECO:0000256" key="5">
    <source>
        <dbReference type="SAM" id="Phobius"/>
    </source>
</evidence>
<dbReference type="InterPro" id="IPR001841">
    <property type="entry name" value="Znf_RING"/>
</dbReference>